<dbReference type="EMBL" id="JAAITB010000023">
    <property type="protein sequence ID" value="NSJ80062.1"/>
    <property type="molecule type" value="Genomic_DNA"/>
</dbReference>
<evidence type="ECO:0000313" key="8">
    <source>
        <dbReference type="Proteomes" id="UP001644750"/>
    </source>
</evidence>
<feature type="binding site" evidence="5">
    <location>
        <position position="111"/>
    </location>
    <ligand>
        <name>Zn(2+)</name>
        <dbReference type="ChEBI" id="CHEBI:29105"/>
    </ligand>
</feature>
<evidence type="ECO:0000256" key="2">
    <source>
        <dbReference type="ARBA" id="ARBA00022679"/>
    </source>
</evidence>
<proteinExistence type="predicted"/>
<dbReference type="InterPro" id="IPR003726">
    <property type="entry name" value="HCY_dom"/>
</dbReference>
<evidence type="ECO:0000259" key="6">
    <source>
        <dbReference type="PROSITE" id="PS50970"/>
    </source>
</evidence>
<accession>A0ABX2HZF8</accession>
<feature type="binding site" evidence="5">
    <location>
        <position position="176"/>
    </location>
    <ligand>
        <name>Zn(2+)</name>
        <dbReference type="ChEBI" id="CHEBI:29105"/>
    </ligand>
</feature>
<dbReference type="PANTHER" id="PTHR46015">
    <property type="entry name" value="ZGC:172121"/>
    <property type="match status" value="1"/>
</dbReference>
<evidence type="ECO:0000256" key="3">
    <source>
        <dbReference type="ARBA" id="ARBA00022723"/>
    </source>
</evidence>
<keyword evidence="8" id="KW-1185">Reference proteome</keyword>
<evidence type="ECO:0000313" key="7">
    <source>
        <dbReference type="EMBL" id="NSJ80062.1"/>
    </source>
</evidence>
<dbReference type="Pfam" id="PF02574">
    <property type="entry name" value="S-methyl_trans"/>
    <property type="match status" value="1"/>
</dbReference>
<reference evidence="7 8" key="1">
    <citation type="journal article" date="2020" name="Cell Host Microbe">
        <title>Functional and Genomic Variation between Human-Derived Isolates of Lachnospiraceae Reveals Inter- and Intra-Species Diversity.</title>
        <authorList>
            <person name="Sorbara M.T."/>
            <person name="Littmann E.R."/>
            <person name="Fontana E."/>
            <person name="Moody T.U."/>
            <person name="Kohout C.E."/>
            <person name="Gjonbalaj M."/>
            <person name="Eaton V."/>
            <person name="Seok R."/>
            <person name="Leiner I.M."/>
            <person name="Pamer E.G."/>
        </authorList>
    </citation>
    <scope>NUCLEOTIDE SEQUENCE [LARGE SCALE GENOMIC DNA]</scope>
    <source>
        <strain evidence="7 8">MSK.14.57</strain>
    </source>
</reference>
<comment type="caution">
    <text evidence="7">The sequence shown here is derived from an EMBL/GenBank/DDBJ whole genome shotgun (WGS) entry which is preliminary data.</text>
</comment>
<keyword evidence="3 5" id="KW-0479">Metal-binding</keyword>
<keyword evidence="4 5" id="KW-0862">Zinc</keyword>
<keyword evidence="2 5" id="KW-0808">Transferase</keyword>
<dbReference type="Gene3D" id="3.20.20.330">
    <property type="entry name" value="Homocysteine-binding-like domain"/>
    <property type="match status" value="2"/>
</dbReference>
<organism evidence="7 8">
    <name type="scientific">Anaerostipes hadrus</name>
    <dbReference type="NCBI Taxonomy" id="649756"/>
    <lineage>
        <taxon>Bacteria</taxon>
        <taxon>Bacillati</taxon>
        <taxon>Bacillota</taxon>
        <taxon>Clostridia</taxon>
        <taxon>Lachnospirales</taxon>
        <taxon>Lachnospiraceae</taxon>
        <taxon>Anaerostipes</taxon>
    </lineage>
</organism>
<dbReference type="GO" id="GO:0008168">
    <property type="term" value="F:methyltransferase activity"/>
    <property type="evidence" value="ECO:0007669"/>
    <property type="project" value="UniProtKB-KW"/>
</dbReference>
<dbReference type="GO" id="GO:0032259">
    <property type="term" value="P:methylation"/>
    <property type="evidence" value="ECO:0007669"/>
    <property type="project" value="UniProtKB-KW"/>
</dbReference>
<feature type="domain" description="Hcy-binding" evidence="6">
    <location>
        <begin position="1"/>
        <end position="191"/>
    </location>
</feature>
<keyword evidence="1 5" id="KW-0489">Methyltransferase</keyword>
<evidence type="ECO:0000256" key="4">
    <source>
        <dbReference type="ARBA" id="ARBA00022833"/>
    </source>
</evidence>
<dbReference type="PROSITE" id="PS50970">
    <property type="entry name" value="HCY"/>
    <property type="match status" value="1"/>
</dbReference>
<name>A0ABX2HZF8_ANAHA</name>
<gene>
    <name evidence="7" type="ORF">G5A72_10820</name>
</gene>
<evidence type="ECO:0000256" key="1">
    <source>
        <dbReference type="ARBA" id="ARBA00022603"/>
    </source>
</evidence>
<protein>
    <submittedName>
        <fullName evidence="7">Homocysteine methyltransferase</fullName>
    </submittedName>
</protein>
<sequence length="199" mass="22254">MALCPHHWKIGGVSLNSKLWTAKILAEQPELIKQVHKNYFKAGADIILFETVPSLKEAKVEAEIAEEYGYDYWISFSCLSENIICEGIPIAECATTFAKGYPHLKMIGVNCTKPEYITGLIHKIKENCDIPIGVYPNSGEEYDAVKKVWFGKQSALSFEQYAYNYMKSGASAVGGCCTTVAKHVEEVVKAKKRFSEEQK</sequence>
<dbReference type="InterPro" id="IPR051486">
    <property type="entry name" value="Hcy_S-methyltransferase"/>
</dbReference>
<dbReference type="Proteomes" id="UP001644750">
    <property type="component" value="Unassembled WGS sequence"/>
</dbReference>
<feature type="binding site" evidence="5">
    <location>
        <position position="177"/>
    </location>
    <ligand>
        <name>Zn(2+)</name>
        <dbReference type="ChEBI" id="CHEBI:29105"/>
    </ligand>
</feature>
<dbReference type="PANTHER" id="PTHR46015:SF1">
    <property type="entry name" value="HOMOCYSTEINE S-METHYLTRANSFERASE-LIKE ISOFORM 1"/>
    <property type="match status" value="1"/>
</dbReference>
<dbReference type="RefSeq" id="WP_173725432.1">
    <property type="nucleotide sequence ID" value="NZ_JAAIQN010000007.1"/>
</dbReference>
<dbReference type="InterPro" id="IPR036589">
    <property type="entry name" value="HCY_dom_sf"/>
</dbReference>
<dbReference type="SUPFAM" id="SSF82282">
    <property type="entry name" value="Homocysteine S-methyltransferase"/>
    <property type="match status" value="1"/>
</dbReference>
<comment type="cofactor">
    <cofactor evidence="5">
        <name>Zn(2+)</name>
        <dbReference type="ChEBI" id="CHEBI:29105"/>
    </cofactor>
</comment>
<evidence type="ECO:0000256" key="5">
    <source>
        <dbReference type="PROSITE-ProRule" id="PRU00333"/>
    </source>
</evidence>